<evidence type="ECO:0000256" key="1">
    <source>
        <dbReference type="ARBA" id="ARBA00009775"/>
    </source>
</evidence>
<comment type="caution">
    <text evidence="10">Lacks conserved residue(s) required for the propagation of feature annotation.</text>
</comment>
<keyword evidence="6 10" id="KW-0819">tRNA processing</keyword>
<evidence type="ECO:0000256" key="5">
    <source>
        <dbReference type="ARBA" id="ARBA00022691"/>
    </source>
</evidence>
<feature type="binding site" evidence="10">
    <location>
        <begin position="299"/>
        <end position="300"/>
    </location>
    <ligand>
        <name>S-adenosyl-L-methionine</name>
        <dbReference type="ChEBI" id="CHEBI:59789"/>
    </ligand>
</feature>
<feature type="binding site" evidence="10">
    <location>
        <position position="350"/>
    </location>
    <ligand>
        <name>S-adenosyl-L-methionine</name>
        <dbReference type="ChEBI" id="CHEBI:59789"/>
    </ligand>
</feature>
<gene>
    <name evidence="12" type="ORF">RJ641_000258</name>
</gene>
<dbReference type="FunFam" id="3.30.300.110:FF:000001">
    <property type="entry name" value="tRNA (guanine(37)-N1)-methyltransferase"/>
    <property type="match status" value="1"/>
</dbReference>
<dbReference type="Pfam" id="PF02475">
    <property type="entry name" value="TRM5-TYW2_MTfase"/>
    <property type="match status" value="1"/>
</dbReference>
<evidence type="ECO:0000256" key="6">
    <source>
        <dbReference type="ARBA" id="ARBA00022694"/>
    </source>
</evidence>
<dbReference type="EMBL" id="JBAMMX010000001">
    <property type="protein sequence ID" value="KAK6946785.1"/>
    <property type="molecule type" value="Genomic_DNA"/>
</dbReference>
<dbReference type="Gene3D" id="3.40.50.150">
    <property type="entry name" value="Vaccinia Virus protein VP39"/>
    <property type="match status" value="1"/>
</dbReference>
<dbReference type="GO" id="GO:0052906">
    <property type="term" value="F:tRNA (guanine(37)-N1)-methyltransferase activity"/>
    <property type="evidence" value="ECO:0007669"/>
    <property type="project" value="UniProtKB-UniRule"/>
</dbReference>
<evidence type="ECO:0000256" key="9">
    <source>
        <dbReference type="ARBA" id="ARBA00047783"/>
    </source>
</evidence>
<evidence type="ECO:0000313" key="13">
    <source>
        <dbReference type="Proteomes" id="UP001370490"/>
    </source>
</evidence>
<dbReference type="EC" id="2.1.1.228" evidence="10"/>
<keyword evidence="8 10" id="KW-0539">Nucleus</keyword>
<dbReference type="InterPro" id="IPR030382">
    <property type="entry name" value="MeTrfase_TRM5/TYW2"/>
</dbReference>
<dbReference type="GO" id="GO:0070901">
    <property type="term" value="P:mitochondrial tRNA methylation"/>
    <property type="evidence" value="ECO:0007669"/>
    <property type="project" value="UniProtKB-ARBA"/>
</dbReference>
<dbReference type="PROSITE" id="PS51684">
    <property type="entry name" value="SAM_MT_TRM5_TYW2"/>
    <property type="match status" value="1"/>
</dbReference>
<comment type="subcellular location">
    <subcellularLocation>
        <location evidence="10">Mitochondrion matrix</location>
    </subcellularLocation>
    <subcellularLocation>
        <location evidence="10">Nucleus</location>
    </subcellularLocation>
    <subcellularLocation>
        <location evidence="10">Cytoplasm</location>
    </subcellularLocation>
    <text evidence="10">Predominantly in the mitochondria and in the nucleus.</text>
</comment>
<dbReference type="InterPro" id="IPR029063">
    <property type="entry name" value="SAM-dependent_MTases_sf"/>
</dbReference>
<accession>A0AAN8ZVJ9</accession>
<evidence type="ECO:0000256" key="7">
    <source>
        <dbReference type="ARBA" id="ARBA00023128"/>
    </source>
</evidence>
<proteinExistence type="inferred from homology"/>
<evidence type="ECO:0000259" key="11">
    <source>
        <dbReference type="PROSITE" id="PS51684"/>
    </source>
</evidence>
<evidence type="ECO:0000256" key="10">
    <source>
        <dbReference type="HAMAP-Rule" id="MF_03152"/>
    </source>
</evidence>
<dbReference type="GO" id="GO:0005634">
    <property type="term" value="C:nucleus"/>
    <property type="evidence" value="ECO:0007669"/>
    <property type="project" value="UniProtKB-SubCell"/>
</dbReference>
<comment type="function">
    <text evidence="10">Specifically methylates the N1 position of guanosine-37 in various cytoplasmic and mitochondrial tRNAs. Methylation is not dependent on the nature of the nucleoside 5' of the target nucleoside. This is the first step in the biosynthesis of wybutosine (yW), a modified base adjacent to the anticodon of tRNAs and required for accurate decoding.</text>
</comment>
<evidence type="ECO:0000256" key="2">
    <source>
        <dbReference type="ARBA" id="ARBA00022490"/>
    </source>
</evidence>
<dbReference type="SUPFAM" id="SSF53335">
    <property type="entry name" value="S-adenosyl-L-methionine-dependent methyltransferases"/>
    <property type="match status" value="1"/>
</dbReference>
<dbReference type="Pfam" id="PF25133">
    <property type="entry name" value="TYW2_N_2"/>
    <property type="match status" value="1"/>
</dbReference>
<keyword evidence="7 10" id="KW-0496">Mitochondrion</keyword>
<dbReference type="Gene3D" id="3.30.300.110">
    <property type="entry name" value="Met-10+ protein-like domains"/>
    <property type="match status" value="1"/>
</dbReference>
<dbReference type="PANTHER" id="PTHR23245:SF43">
    <property type="entry name" value="TRNA (GUANINE(37)-N1)-METHYLTRANSFERASE 2"/>
    <property type="match status" value="1"/>
</dbReference>
<comment type="subunit">
    <text evidence="10">Monomer.</text>
</comment>
<name>A0AAN8ZVJ9_9MAGN</name>
<keyword evidence="5 10" id="KW-0949">S-adenosyl-L-methionine</keyword>
<keyword evidence="4 10" id="KW-0808">Transferase</keyword>
<comment type="caution">
    <text evidence="12">The sequence shown here is derived from an EMBL/GenBank/DDBJ whole genome shotgun (WGS) entry which is preliminary data.</text>
</comment>
<comment type="similarity">
    <text evidence="10">Belongs to the TRM5 / TYW2 family.</text>
</comment>
<dbReference type="PANTHER" id="PTHR23245">
    <property type="entry name" value="TRNA METHYLTRANSFERASE"/>
    <property type="match status" value="1"/>
</dbReference>
<evidence type="ECO:0000256" key="4">
    <source>
        <dbReference type="ARBA" id="ARBA00022679"/>
    </source>
</evidence>
<evidence type="ECO:0000313" key="12">
    <source>
        <dbReference type="EMBL" id="KAK6946785.1"/>
    </source>
</evidence>
<dbReference type="InterPro" id="IPR025792">
    <property type="entry name" value="tRNA_Gua_MeTrfase_euk"/>
</dbReference>
<keyword evidence="3 10" id="KW-0489">Methyltransferase</keyword>
<dbReference type="InterPro" id="IPR056743">
    <property type="entry name" value="TRM5-TYW2-like_MTfase"/>
</dbReference>
<keyword evidence="13" id="KW-1185">Reference proteome</keyword>
<comment type="similarity">
    <text evidence="1">Belongs to the class I-like SAM-binding methyltransferase superfamily. TRM5/TYW2 family.</text>
</comment>
<reference evidence="12 13" key="1">
    <citation type="submission" date="2023-12" db="EMBL/GenBank/DDBJ databases">
        <title>A high-quality genome assembly for Dillenia turbinata (Dilleniales).</title>
        <authorList>
            <person name="Chanderbali A."/>
        </authorList>
    </citation>
    <scope>NUCLEOTIDE SEQUENCE [LARGE SCALE GENOMIC DNA]</scope>
    <source>
        <strain evidence="12">LSX21</strain>
        <tissue evidence="12">Leaf</tissue>
    </source>
</reference>
<evidence type="ECO:0000256" key="8">
    <source>
        <dbReference type="ARBA" id="ARBA00023242"/>
    </source>
</evidence>
<dbReference type="Proteomes" id="UP001370490">
    <property type="component" value="Unassembled WGS sequence"/>
</dbReference>
<comment type="catalytic activity">
    <reaction evidence="9 10">
        <text>guanosine(37) in tRNA + S-adenosyl-L-methionine = N(1)-methylguanosine(37) in tRNA + S-adenosyl-L-homocysteine + H(+)</text>
        <dbReference type="Rhea" id="RHEA:36899"/>
        <dbReference type="Rhea" id="RHEA-COMP:10145"/>
        <dbReference type="Rhea" id="RHEA-COMP:10147"/>
        <dbReference type="ChEBI" id="CHEBI:15378"/>
        <dbReference type="ChEBI" id="CHEBI:57856"/>
        <dbReference type="ChEBI" id="CHEBI:59789"/>
        <dbReference type="ChEBI" id="CHEBI:73542"/>
        <dbReference type="ChEBI" id="CHEBI:74269"/>
        <dbReference type="EC" id="2.1.1.228"/>
    </reaction>
</comment>
<sequence length="456" mass="52174">MENRLRGHLLNRPRIKNIARVPGDEIDDKLKNLVPVSRNSDEEERLVVLNRRTYGKDETDGGRLSPVLYRDEIVRTFNYGGYVKYRNLEKLTRPKKRKKKEGGERRGIGRNRNEFAVVKVVEDEEDDLRDSWILVVVANYQYSLQLIGSISVWECFVRTLFTADCKILEALLPDGMTILSAFETVGHIAHLNLRDEHLPYKNIISKVVLDKNKPKIQTVVNKVDPINNEYRTMQLEVLVGNHSLVTTVVENGIHFQVDLVTVYSPCDMKPSIQFRDVFSGVGPIAISAAKKVKHVYANDLNPYAVEYLEKNCVLNKLGRKIEVFNMNGRRFIDAIFSSPKVRSIIQVVMNLPKDAAEFLGNAIENRLLLVQDAFRGIFRNRTRDKEVTCPKIPVYGFSKAEDPEYEFDKRIRTALSKVAVEIEMHRVRLVAPGKWTLCASFVLPMCVAFAKPLEDV</sequence>
<dbReference type="HAMAP" id="MF_03152">
    <property type="entry name" value="TRM5"/>
    <property type="match status" value="1"/>
</dbReference>
<feature type="domain" description="SAM-dependent methyltransferase TRM5/TYW2-type" evidence="11">
    <location>
        <begin position="182"/>
        <end position="445"/>
    </location>
</feature>
<protein>
    <recommendedName>
        <fullName evidence="10">tRNA (guanine(37)-N1)-methyltransferase</fullName>
        <ecNumber evidence="10">2.1.1.228</ecNumber>
    </recommendedName>
    <alternativeName>
        <fullName evidence="10">M1G-methyltransferase</fullName>
    </alternativeName>
    <alternativeName>
        <fullName evidence="10">tRNA [GM37] methyltransferase</fullName>
    </alternativeName>
    <alternativeName>
        <fullName evidence="10">tRNA methyltransferase 5 homolog</fullName>
    </alternativeName>
</protein>
<evidence type="ECO:0000256" key="3">
    <source>
        <dbReference type="ARBA" id="ARBA00022603"/>
    </source>
</evidence>
<dbReference type="InterPro" id="IPR056744">
    <property type="entry name" value="TRM5/TYW2-like_N"/>
</dbReference>
<organism evidence="12 13">
    <name type="scientific">Dillenia turbinata</name>
    <dbReference type="NCBI Taxonomy" id="194707"/>
    <lineage>
        <taxon>Eukaryota</taxon>
        <taxon>Viridiplantae</taxon>
        <taxon>Streptophyta</taxon>
        <taxon>Embryophyta</taxon>
        <taxon>Tracheophyta</taxon>
        <taxon>Spermatophyta</taxon>
        <taxon>Magnoliopsida</taxon>
        <taxon>eudicotyledons</taxon>
        <taxon>Gunneridae</taxon>
        <taxon>Pentapetalae</taxon>
        <taxon>Dilleniales</taxon>
        <taxon>Dilleniaceae</taxon>
        <taxon>Dillenia</taxon>
    </lineage>
</organism>
<dbReference type="AlphaFoldDB" id="A0AAN8ZVJ9"/>
<dbReference type="CDD" id="cd02440">
    <property type="entry name" value="AdoMet_MTases"/>
    <property type="match status" value="1"/>
</dbReference>
<dbReference type="GO" id="GO:0002939">
    <property type="term" value="P:tRNA N1-guanine methylation"/>
    <property type="evidence" value="ECO:0007669"/>
    <property type="project" value="TreeGrafter"/>
</dbReference>
<dbReference type="GO" id="GO:0005759">
    <property type="term" value="C:mitochondrial matrix"/>
    <property type="evidence" value="ECO:0007669"/>
    <property type="project" value="UniProtKB-SubCell"/>
</dbReference>
<keyword evidence="2 10" id="KW-0963">Cytoplasm</keyword>